<keyword evidence="2" id="KW-1185">Reference proteome</keyword>
<organism evidence="1 2">
    <name type="scientific">Vibrio phage 15E36.1</name>
    <dbReference type="NCBI Taxonomy" id="2859290"/>
    <lineage>
        <taxon>Viruses</taxon>
        <taxon>Duplodnaviria</taxon>
        <taxon>Heunggongvirae</taxon>
        <taxon>Uroviricota</taxon>
        <taxon>Caudoviricetes</taxon>
        <taxon>Autographivirales</taxon>
        <taxon>Autosignataviridae</taxon>
        <taxon>Colwellvirinae</taxon>
        <taxon>Roscoffvirus</taxon>
        <taxon>Roscoffvirus rv15E36</taxon>
    </lineage>
</organism>
<dbReference type="EMBL" id="MW865291">
    <property type="protein sequence ID" value="QZI86107.1"/>
    <property type="molecule type" value="Genomic_DNA"/>
</dbReference>
<gene>
    <name evidence="1" type="ORF">PODOV006v2_p0013</name>
</gene>
<reference evidence="1" key="1">
    <citation type="submission" date="2021-03" db="EMBL/GenBank/DDBJ databases">
        <title>Rapid evolution of virus immunity in the wild.</title>
        <authorList>
            <person name="Piel D."/>
            <person name="Bruto M."/>
            <person name="Labreuche Y."/>
            <person name="Blanquart F."/>
            <person name="Chenivesse S."/>
            <person name="Lepanse S."/>
            <person name="James A."/>
            <person name="Garcia Cruz R."/>
            <person name="Dubert J."/>
            <person name="Petton B."/>
            <person name="Lieberman E."/>
            <person name="Wegner M.K."/>
            <person name="Hussain F.A."/>
            <person name="Kauffman K.K."/>
            <person name="Polz M.F."/>
            <person name="Gandon S."/>
            <person name="Bikard D."/>
            <person name="Le Roux F."/>
        </authorList>
    </citation>
    <scope>NUCLEOTIDE SEQUENCE</scope>
</reference>
<accession>A0AAE7XUA3</accession>
<sequence length="31" mass="3414">MAFKGELTASERDIIQCVAIQARAVTNYQGE</sequence>
<dbReference type="Proteomes" id="UP000828465">
    <property type="component" value="Segment"/>
</dbReference>
<evidence type="ECO:0000313" key="1">
    <source>
        <dbReference type="EMBL" id="QZI86107.1"/>
    </source>
</evidence>
<protein>
    <submittedName>
        <fullName evidence="1">Uncharacterized protein</fullName>
    </submittedName>
</protein>
<evidence type="ECO:0000313" key="2">
    <source>
        <dbReference type="Proteomes" id="UP000828465"/>
    </source>
</evidence>
<name>A0AAE7XUA3_9CAUD</name>
<proteinExistence type="predicted"/>